<name>A0ABQ7RE76_9ASCO</name>
<dbReference type="Proteomes" id="UP000697297">
    <property type="component" value="Unassembled WGS sequence"/>
</dbReference>
<gene>
    <name evidence="1" type="ORF">KL946_003486</name>
</gene>
<comment type="caution">
    <text evidence="1">The sequence shown here is derived from an EMBL/GenBank/DDBJ whole genome shotgun (WGS) entry which is preliminary data.</text>
</comment>
<proteinExistence type="predicted"/>
<protein>
    <submittedName>
        <fullName evidence="1">Uncharacterized protein</fullName>
    </submittedName>
</protein>
<accession>A0ABQ7RE76</accession>
<sequence>MPPDHTLLLRFPGAENRENSVLRALPVTAVTFHLVSSSVWQLILSLTNMASACVLLDQHHVPRLLFKAEMHVVATLAEHALFSTVRRIFIFCKYSISASSQKAYIY</sequence>
<dbReference type="EMBL" id="JAHLUN010000009">
    <property type="protein sequence ID" value="KAG7764046.1"/>
    <property type="molecule type" value="Genomic_DNA"/>
</dbReference>
<organism evidence="1 2">
    <name type="scientific">Ogataea haglerorum</name>
    <dbReference type="NCBI Taxonomy" id="1937702"/>
    <lineage>
        <taxon>Eukaryota</taxon>
        <taxon>Fungi</taxon>
        <taxon>Dikarya</taxon>
        <taxon>Ascomycota</taxon>
        <taxon>Saccharomycotina</taxon>
        <taxon>Pichiomycetes</taxon>
        <taxon>Pichiales</taxon>
        <taxon>Pichiaceae</taxon>
        <taxon>Ogataea</taxon>
    </lineage>
</organism>
<reference evidence="1 2" key="1">
    <citation type="journal article" date="2021" name="G3 (Bethesda)">
        <title>Genomic diversity, chromosomal rearrangements, and interspecies hybridization in the ogataea polymorpha species complex.</title>
        <authorList>
            <person name="Hanson S.J."/>
            <person name="Cinneide E.O."/>
            <person name="Salzberg L.I."/>
            <person name="Wolfe K.H."/>
            <person name="McGowan J."/>
            <person name="Fitzpatrick D.A."/>
            <person name="Matlin K."/>
        </authorList>
    </citation>
    <scope>NUCLEOTIDE SEQUENCE [LARGE SCALE GENOMIC DNA]</scope>
    <source>
        <strain evidence="1">81-436-3</strain>
    </source>
</reference>
<keyword evidence="2" id="KW-1185">Reference proteome</keyword>
<evidence type="ECO:0000313" key="1">
    <source>
        <dbReference type="EMBL" id="KAG7764046.1"/>
    </source>
</evidence>
<evidence type="ECO:0000313" key="2">
    <source>
        <dbReference type="Proteomes" id="UP000697297"/>
    </source>
</evidence>